<name>K4KIW2_SIMAS</name>
<dbReference type="STRING" id="1117647.M5M_04615"/>
<keyword evidence="2" id="KW-1185">Reference proteome</keyword>
<dbReference type="eggNOG" id="ENOG5031ID0">
    <property type="taxonomic scope" value="Bacteria"/>
</dbReference>
<sequence>MNPGLLYLNDYRTQLFDGDQQRLSEPALLFTGDKQLLSGRDALARARLEPAKVSSLHWQQLNQAPLTPARDGFRHHADLAYQQLTLWLQQAQHSGPVAVATSLPYDTNQQALLAGLLNANGTPMQALAPVALLQSAGYLQRTGLHPDAPFFHLEICQHNAVLTKLSCRDGQLVVLQQTPLPDQGATPLLNQWLNCLARECVRQSRYDPLHSADSEQRLFNQLLPSIKQIRAGNLDLDIDGNKIKLDPAWLTAIARPLNDRIAGQVSEGPLLLSPLAANIPDLPGTLLSDTDLPLGFSLLQPALAGAPLKAHQSISFRAPSTDATPLPATHLLAGDQAFALEGQLHLVRRDSLWYHNTNGTTPDLSLISKSAIIERLSNGWKSLPLRQNAFVRPGDRLIHPTLGELRFIRLEASPDGS</sequence>
<evidence type="ECO:0000313" key="1">
    <source>
        <dbReference type="EMBL" id="AFU98130.1"/>
    </source>
</evidence>
<evidence type="ECO:0000313" key="2">
    <source>
        <dbReference type="Proteomes" id="UP000000466"/>
    </source>
</evidence>
<dbReference type="Proteomes" id="UP000000466">
    <property type="component" value="Chromosome"/>
</dbReference>
<dbReference type="RefSeq" id="WP_015046303.1">
    <property type="nucleotide sequence ID" value="NC_018868.3"/>
</dbReference>
<dbReference type="KEGG" id="saga:M5M_04615"/>
<dbReference type="AlphaFoldDB" id="K4KIW2"/>
<dbReference type="EMBL" id="CP003746">
    <property type="protein sequence ID" value="AFU98130.1"/>
    <property type="molecule type" value="Genomic_DNA"/>
</dbReference>
<organism evidence="1 2">
    <name type="scientific">Simiduia agarivorans (strain DSM 21679 / JCM 13881 / BCRC 17597 / SA1)</name>
    <dbReference type="NCBI Taxonomy" id="1117647"/>
    <lineage>
        <taxon>Bacteria</taxon>
        <taxon>Pseudomonadati</taxon>
        <taxon>Pseudomonadota</taxon>
        <taxon>Gammaproteobacteria</taxon>
        <taxon>Cellvibrionales</taxon>
        <taxon>Cellvibrionaceae</taxon>
        <taxon>Simiduia</taxon>
    </lineage>
</organism>
<accession>K4KIW2</accession>
<dbReference type="OrthoDB" id="7052771at2"/>
<proteinExistence type="predicted"/>
<reference evidence="1 2" key="1">
    <citation type="journal article" date="2013" name="Genome Announc.">
        <title>Complete genome sequence of Simiduia agarivorans SA1(T), a marine bacterium able to degrade a variety of polysaccharides.</title>
        <authorList>
            <person name="Lin S.Y."/>
            <person name="Shieh W.Y."/>
            <person name="Chen J.S."/>
            <person name="Tang S.L."/>
        </authorList>
    </citation>
    <scope>NUCLEOTIDE SEQUENCE [LARGE SCALE GENOMIC DNA]</scope>
    <source>
        <strain evidence="2">DSM 21679 / JCM 13881 / BCRC 17597 / SA1</strain>
    </source>
</reference>
<protein>
    <submittedName>
        <fullName evidence="1">Uncharacterized protein</fullName>
    </submittedName>
</protein>
<gene>
    <name evidence="1" type="ordered locus">M5M_04615</name>
</gene>
<dbReference type="HOGENOM" id="CLU_635787_0_0_6"/>